<evidence type="ECO:0000313" key="2">
    <source>
        <dbReference type="EMBL" id="PWK84161.1"/>
    </source>
</evidence>
<dbReference type="EMBL" id="QGHB01000009">
    <property type="protein sequence ID" value="PWK84161.1"/>
    <property type="molecule type" value="Genomic_DNA"/>
</dbReference>
<organism evidence="2 3">
    <name type="scientific">Lentzea atacamensis</name>
    <dbReference type="NCBI Taxonomy" id="531938"/>
    <lineage>
        <taxon>Bacteria</taxon>
        <taxon>Bacillati</taxon>
        <taxon>Actinomycetota</taxon>
        <taxon>Actinomycetes</taxon>
        <taxon>Pseudonocardiales</taxon>
        <taxon>Pseudonocardiaceae</taxon>
        <taxon>Lentzea</taxon>
    </lineage>
</organism>
<proteinExistence type="predicted"/>
<keyword evidence="1" id="KW-0812">Transmembrane</keyword>
<gene>
    <name evidence="2" type="ORF">C8D88_109246</name>
</gene>
<feature type="transmembrane region" description="Helical" evidence="1">
    <location>
        <begin position="12"/>
        <end position="39"/>
    </location>
</feature>
<protein>
    <submittedName>
        <fullName evidence="2">Uncharacterized protein</fullName>
    </submittedName>
</protein>
<name>A0A316HSD3_9PSEU</name>
<keyword evidence="1" id="KW-1133">Transmembrane helix</keyword>
<evidence type="ECO:0000313" key="3">
    <source>
        <dbReference type="Proteomes" id="UP000246005"/>
    </source>
</evidence>
<feature type="transmembrane region" description="Helical" evidence="1">
    <location>
        <begin position="59"/>
        <end position="77"/>
    </location>
</feature>
<accession>A0A316HSD3</accession>
<dbReference type="AlphaFoldDB" id="A0A316HSD3"/>
<evidence type="ECO:0000256" key="1">
    <source>
        <dbReference type="SAM" id="Phobius"/>
    </source>
</evidence>
<dbReference type="RefSeq" id="WP_109639204.1">
    <property type="nucleotide sequence ID" value="NZ_QGHB01000009.1"/>
</dbReference>
<reference evidence="2 3" key="1">
    <citation type="submission" date="2018-05" db="EMBL/GenBank/DDBJ databases">
        <title>Genomic Encyclopedia of Type Strains, Phase IV (KMG-IV): sequencing the most valuable type-strain genomes for metagenomic binning, comparative biology and taxonomic classification.</title>
        <authorList>
            <person name="Goeker M."/>
        </authorList>
    </citation>
    <scope>NUCLEOTIDE SEQUENCE [LARGE SCALE GENOMIC DNA]</scope>
    <source>
        <strain evidence="2 3">DSM 45480</strain>
    </source>
</reference>
<dbReference type="Proteomes" id="UP000246005">
    <property type="component" value="Unassembled WGS sequence"/>
</dbReference>
<comment type="caution">
    <text evidence="2">The sequence shown here is derived from an EMBL/GenBank/DDBJ whole genome shotgun (WGS) entry which is preliminary data.</text>
</comment>
<sequence length="179" mass="18948">MSSSPVPRRTAWLLIAGGFAGLAAGVGFGVTLTTGLVFVGLLGGLAYALGVSGLAERKWIALPAFALGLVAPFLLTFGGHSVLMQRIGHVEHCTITQAEEHPFAKYPSVDYVLACPSGEVELSRDWDDRLAIMEADVLVGSPLRPVFADNARWNLVPVTSVPLAMTLLVPVARALRKVS</sequence>
<keyword evidence="1" id="KW-0472">Membrane</keyword>